<dbReference type="RefSeq" id="WP_072792742.1">
    <property type="nucleotide sequence ID" value="NZ_FQUL01000072.1"/>
</dbReference>
<dbReference type="Gene3D" id="2.90.10.10">
    <property type="entry name" value="Bulb-type lectin domain"/>
    <property type="match status" value="2"/>
</dbReference>
<accession>A0A1M4YIJ5</accession>
<dbReference type="PROSITE" id="PS50927">
    <property type="entry name" value="BULB_LECTIN"/>
    <property type="match status" value="1"/>
</dbReference>
<dbReference type="EMBL" id="FQUL01000072">
    <property type="protein sequence ID" value="SHF05438.1"/>
    <property type="molecule type" value="Genomic_DNA"/>
</dbReference>
<feature type="domain" description="Bulb-type lectin" evidence="1">
    <location>
        <begin position="71"/>
        <end position="182"/>
    </location>
</feature>
<proteinExistence type="predicted"/>
<dbReference type="InterPro" id="IPR036426">
    <property type="entry name" value="Bulb-type_lectin_dom_sf"/>
</dbReference>
<dbReference type="Proteomes" id="UP000184295">
    <property type="component" value="Unassembled WGS sequence"/>
</dbReference>
<name>A0A1M4YIJ5_9ACTN</name>
<dbReference type="GO" id="GO:0030246">
    <property type="term" value="F:carbohydrate binding"/>
    <property type="evidence" value="ECO:0007669"/>
    <property type="project" value="UniProtKB-KW"/>
</dbReference>
<dbReference type="InterPro" id="IPR001480">
    <property type="entry name" value="Bulb-type_lectin_dom"/>
</dbReference>
<evidence type="ECO:0000259" key="1">
    <source>
        <dbReference type="PROSITE" id="PS50927"/>
    </source>
</evidence>
<protein>
    <submittedName>
        <fullName evidence="2">D-mannose binding lectin</fullName>
    </submittedName>
</protein>
<sequence>MKYRTLILGEGAVFALSLVAVIPSTEMELASSKNQVLKTTLAVPMSFRQGTESPGTKPSPDLLVGSGGCAGTTLYPGQALGSGGYLCSSTGGYTLIMQTDGNLVEYNSSGIPFWASDTYGEPGNYVVMQSDGNLVVYSSSGQPRWASGTYGIGGGTAYLTIQGDSNVVIYDSSGAIWAVRWFSPQTYAYEIMFHFGWSSSQWQYLDELWQKESNWQWNVCNGGGTYPTCNYYSFAYGIPQADPGSQMGSVWPDWATDPFTQFTWGEQHIAAVYEDPANAWSHEVEHGWYGEQNV</sequence>
<keyword evidence="3" id="KW-1185">Reference proteome</keyword>
<dbReference type="SUPFAM" id="SSF51110">
    <property type="entry name" value="alpha-D-mannose-specific plant lectins"/>
    <property type="match status" value="1"/>
</dbReference>
<organism evidence="2 3">
    <name type="scientific">Ferrithrix thermotolerans DSM 19514</name>
    <dbReference type="NCBI Taxonomy" id="1121881"/>
    <lineage>
        <taxon>Bacteria</taxon>
        <taxon>Bacillati</taxon>
        <taxon>Actinomycetota</taxon>
        <taxon>Acidimicrobiia</taxon>
        <taxon>Acidimicrobiales</taxon>
        <taxon>Acidimicrobiaceae</taxon>
        <taxon>Ferrithrix</taxon>
    </lineage>
</organism>
<dbReference type="STRING" id="1121881.SAMN02745225_02346"/>
<reference evidence="3" key="1">
    <citation type="submission" date="2016-11" db="EMBL/GenBank/DDBJ databases">
        <authorList>
            <person name="Varghese N."/>
            <person name="Submissions S."/>
        </authorList>
    </citation>
    <scope>NUCLEOTIDE SEQUENCE [LARGE SCALE GENOMIC DNA]</scope>
    <source>
        <strain evidence="3">DSM 19514</strain>
    </source>
</reference>
<evidence type="ECO:0000313" key="3">
    <source>
        <dbReference type="Proteomes" id="UP000184295"/>
    </source>
</evidence>
<evidence type="ECO:0000313" key="2">
    <source>
        <dbReference type="EMBL" id="SHF05438.1"/>
    </source>
</evidence>
<dbReference type="AlphaFoldDB" id="A0A1M4YIJ5"/>
<keyword evidence="2" id="KW-0430">Lectin</keyword>
<gene>
    <name evidence="2" type="ORF">SAMN02745225_02346</name>
</gene>
<dbReference type="CDD" id="cd00028">
    <property type="entry name" value="B_lectin"/>
    <property type="match status" value="1"/>
</dbReference>
<dbReference type="SMART" id="SM00108">
    <property type="entry name" value="B_lectin"/>
    <property type="match status" value="1"/>
</dbReference>